<keyword evidence="1" id="KW-0805">Transcription regulation</keyword>
<dbReference type="InterPro" id="IPR016177">
    <property type="entry name" value="DNA-bd_dom_sf"/>
</dbReference>
<dbReference type="GO" id="GO:0003677">
    <property type="term" value="F:DNA binding"/>
    <property type="evidence" value="ECO:0007669"/>
    <property type="project" value="UniProtKB-KW"/>
</dbReference>
<dbReference type="Gene3D" id="3.30.730.10">
    <property type="entry name" value="AP2/ERF domain"/>
    <property type="match status" value="1"/>
</dbReference>
<reference evidence="5 6" key="1">
    <citation type="submission" date="2017-05" db="EMBL/GenBank/DDBJ databases">
        <title>Full genome sequence of Pseudorhodoplanes sinuspersici.</title>
        <authorList>
            <person name="Dastgheib S.M.M."/>
            <person name="Shavandi M."/>
            <person name="Tirandaz H."/>
        </authorList>
    </citation>
    <scope>NUCLEOTIDE SEQUENCE [LARGE SCALE GENOMIC DNA]</scope>
    <source>
        <strain evidence="5 6">RIPI110</strain>
    </source>
</reference>
<organism evidence="5 6">
    <name type="scientific">Pseudorhodoplanes sinuspersici</name>
    <dbReference type="NCBI Taxonomy" id="1235591"/>
    <lineage>
        <taxon>Bacteria</taxon>
        <taxon>Pseudomonadati</taxon>
        <taxon>Pseudomonadota</taxon>
        <taxon>Alphaproteobacteria</taxon>
        <taxon>Hyphomicrobiales</taxon>
        <taxon>Pseudorhodoplanes</taxon>
    </lineage>
</organism>
<evidence type="ECO:0000313" key="5">
    <source>
        <dbReference type="EMBL" id="ARP98196.1"/>
    </source>
</evidence>
<dbReference type="STRING" id="1235591.CAK95_03165"/>
<proteinExistence type="predicted"/>
<dbReference type="KEGG" id="psin:CAK95_03165"/>
<dbReference type="GO" id="GO:0003700">
    <property type="term" value="F:DNA-binding transcription factor activity"/>
    <property type="evidence" value="ECO:0007669"/>
    <property type="project" value="InterPro"/>
</dbReference>
<evidence type="ECO:0000313" key="6">
    <source>
        <dbReference type="Proteomes" id="UP000194137"/>
    </source>
</evidence>
<dbReference type="InterPro" id="IPR001471">
    <property type="entry name" value="AP2/ERF_dom"/>
</dbReference>
<evidence type="ECO:0000259" key="4">
    <source>
        <dbReference type="PROSITE" id="PS51032"/>
    </source>
</evidence>
<dbReference type="InterPro" id="IPR044925">
    <property type="entry name" value="His-Me_finger_sf"/>
</dbReference>
<dbReference type="SUPFAM" id="SSF54171">
    <property type="entry name" value="DNA-binding domain"/>
    <property type="match status" value="1"/>
</dbReference>
<accession>A0A1W6ZLD6</accession>
<dbReference type="Gene3D" id="3.90.75.20">
    <property type="match status" value="1"/>
</dbReference>
<dbReference type="InterPro" id="IPR036955">
    <property type="entry name" value="AP2/ERF_dom_sf"/>
</dbReference>
<dbReference type="Pfam" id="PF13392">
    <property type="entry name" value="HNH_3"/>
    <property type="match status" value="1"/>
</dbReference>
<evidence type="ECO:0000256" key="1">
    <source>
        <dbReference type="ARBA" id="ARBA00023015"/>
    </source>
</evidence>
<dbReference type="PROSITE" id="PS51032">
    <property type="entry name" value="AP2_ERF"/>
    <property type="match status" value="1"/>
</dbReference>
<gene>
    <name evidence="5" type="ORF">CAK95_03165</name>
</gene>
<keyword evidence="2" id="KW-0238">DNA-binding</keyword>
<dbReference type="InterPro" id="IPR003615">
    <property type="entry name" value="HNH_nuc"/>
</dbReference>
<evidence type="ECO:0000256" key="2">
    <source>
        <dbReference type="ARBA" id="ARBA00023125"/>
    </source>
</evidence>
<name>A0A1W6ZLD6_9HYPH</name>
<dbReference type="EMBL" id="CP021112">
    <property type="protein sequence ID" value="ARP98196.1"/>
    <property type="molecule type" value="Genomic_DNA"/>
</dbReference>
<keyword evidence="3" id="KW-0804">Transcription</keyword>
<dbReference type="SUPFAM" id="SSF54060">
    <property type="entry name" value="His-Me finger endonucleases"/>
    <property type="match status" value="1"/>
</dbReference>
<dbReference type="Proteomes" id="UP000194137">
    <property type="component" value="Chromosome"/>
</dbReference>
<sequence>MTMKREAIPLALVRELLDYDPETGLFRWRKSPAHGVKPGDVAGYDNGQGYRKITIKGRHFRAHHLAWAMMHGGYPDGVVDHINGIRDDNRIVNLRLATRSQNSQNRRCHRNNRAGLKGVSWRARERRWHAHIRVDGKLLHLGYFATREEAHAAYAAAAREYFGEFARAA</sequence>
<keyword evidence="6" id="KW-1185">Reference proteome</keyword>
<protein>
    <recommendedName>
        <fullName evidence="4">AP2/ERF domain-containing protein</fullName>
    </recommendedName>
</protein>
<evidence type="ECO:0000256" key="3">
    <source>
        <dbReference type="ARBA" id="ARBA00023163"/>
    </source>
</evidence>
<feature type="domain" description="AP2/ERF" evidence="4">
    <location>
        <begin position="115"/>
        <end position="169"/>
    </location>
</feature>
<dbReference type="AlphaFoldDB" id="A0A1W6ZLD6"/>